<feature type="region of interest" description="Disordered" evidence="1">
    <location>
        <begin position="164"/>
        <end position="195"/>
    </location>
</feature>
<feature type="transmembrane region" description="Helical" evidence="2">
    <location>
        <begin position="129"/>
        <end position="152"/>
    </location>
</feature>
<feature type="compositionally biased region" description="Basic and acidic residues" evidence="1">
    <location>
        <begin position="169"/>
        <end position="183"/>
    </location>
</feature>
<dbReference type="InterPro" id="IPR019051">
    <property type="entry name" value="Trp_biosyn_TM_oprn/chp"/>
</dbReference>
<keyword evidence="2" id="KW-0472">Membrane</keyword>
<protein>
    <submittedName>
        <fullName evidence="3">Uncharacterized protein</fullName>
    </submittedName>
</protein>
<gene>
    <name evidence="3" type="ORF">GCM10020366_19080</name>
</gene>
<evidence type="ECO:0000313" key="3">
    <source>
        <dbReference type="EMBL" id="GAA3356152.1"/>
    </source>
</evidence>
<dbReference type="EMBL" id="BAAAYK010000038">
    <property type="protein sequence ID" value="GAA3356152.1"/>
    <property type="molecule type" value="Genomic_DNA"/>
</dbReference>
<name>A0ABP6RTA5_9PSEU</name>
<reference evidence="4" key="1">
    <citation type="journal article" date="2019" name="Int. J. Syst. Evol. Microbiol.">
        <title>The Global Catalogue of Microorganisms (GCM) 10K type strain sequencing project: providing services to taxonomists for standard genome sequencing and annotation.</title>
        <authorList>
            <consortium name="The Broad Institute Genomics Platform"/>
            <consortium name="The Broad Institute Genome Sequencing Center for Infectious Disease"/>
            <person name="Wu L."/>
            <person name="Ma J."/>
        </authorList>
    </citation>
    <scope>NUCLEOTIDE SEQUENCE [LARGE SCALE GENOMIC DNA]</scope>
    <source>
        <strain evidence="4">JCM 9687</strain>
    </source>
</reference>
<keyword evidence="2" id="KW-0812">Transmembrane</keyword>
<keyword evidence="4" id="KW-1185">Reference proteome</keyword>
<dbReference type="RefSeq" id="WP_344925623.1">
    <property type="nucleotide sequence ID" value="NZ_BAAAYK010000038.1"/>
</dbReference>
<evidence type="ECO:0000313" key="4">
    <source>
        <dbReference type="Proteomes" id="UP001500483"/>
    </source>
</evidence>
<dbReference type="Proteomes" id="UP001500483">
    <property type="component" value="Unassembled WGS sequence"/>
</dbReference>
<feature type="compositionally biased region" description="Acidic residues" evidence="1">
    <location>
        <begin position="184"/>
        <end position="195"/>
    </location>
</feature>
<feature type="transmembrane region" description="Helical" evidence="2">
    <location>
        <begin position="88"/>
        <end position="109"/>
    </location>
</feature>
<accession>A0ABP6RTA5</accession>
<proteinExistence type="predicted"/>
<organism evidence="3 4">
    <name type="scientific">Saccharopolyspora gregorii</name>
    <dbReference type="NCBI Taxonomy" id="33914"/>
    <lineage>
        <taxon>Bacteria</taxon>
        <taxon>Bacillati</taxon>
        <taxon>Actinomycetota</taxon>
        <taxon>Actinomycetes</taxon>
        <taxon>Pseudonocardiales</taxon>
        <taxon>Pseudonocardiaceae</taxon>
        <taxon>Saccharopolyspora</taxon>
    </lineage>
</organism>
<evidence type="ECO:0000256" key="1">
    <source>
        <dbReference type="SAM" id="MobiDB-lite"/>
    </source>
</evidence>
<comment type="caution">
    <text evidence="3">The sequence shown here is derived from an EMBL/GenBank/DDBJ whole genome shotgun (WGS) entry which is preliminary data.</text>
</comment>
<sequence length="195" mass="19958">MTAQRETSARLLWSVVLLLVAAAGLLWGASALTWASRQYRTPFSGEVDAVASGAVARPELVPLALAALAAVAAVLATGGLLRRVVGALTLLGGALLLWRAGTWWFAAAAEFVPPGVPSGGEPVGEPSAAPFGPLLVVLAGLALLAAGALVAVRASRMPAMGARYSAPGAEKRKSTDPDKRLWDALDEGADPTDER</sequence>
<evidence type="ECO:0000256" key="2">
    <source>
        <dbReference type="SAM" id="Phobius"/>
    </source>
</evidence>
<dbReference type="Pfam" id="PF09534">
    <property type="entry name" value="Trp_oprn_chp"/>
    <property type="match status" value="1"/>
</dbReference>
<feature type="transmembrane region" description="Helical" evidence="2">
    <location>
        <begin position="60"/>
        <end position="81"/>
    </location>
</feature>
<keyword evidence="2" id="KW-1133">Transmembrane helix</keyword>